<proteinExistence type="predicted"/>
<dbReference type="OrthoDB" id="7065606at2"/>
<dbReference type="Proteomes" id="UP000286934">
    <property type="component" value="Unassembled WGS sequence"/>
</dbReference>
<dbReference type="InterPro" id="IPR008207">
    <property type="entry name" value="Sig_transdc_His_kin_Hpt_dom"/>
</dbReference>
<dbReference type="EMBL" id="PIPP01000002">
    <property type="protein sequence ID" value="RUO37463.1"/>
    <property type="molecule type" value="Genomic_DNA"/>
</dbReference>
<dbReference type="GO" id="GO:0000160">
    <property type="term" value="P:phosphorelay signal transduction system"/>
    <property type="evidence" value="ECO:0007669"/>
    <property type="project" value="UniProtKB-KW"/>
</dbReference>
<sequence length="118" mass="13594">MSRGNSTDIDWALLTQYQEILGTQGISDSFQIFLKVLPDYQAEFEQLVLAQNEPGVRSQAHKIKGSCRSLGFKRLGEIMQFIEKEAWQWQEVEAHIAQWPHHYAVDTAIVEEWLTANC</sequence>
<dbReference type="CDD" id="cd00088">
    <property type="entry name" value="HPT"/>
    <property type="match status" value="1"/>
</dbReference>
<evidence type="ECO:0000313" key="4">
    <source>
        <dbReference type="EMBL" id="RUO37463.1"/>
    </source>
</evidence>
<feature type="domain" description="HPt" evidence="3">
    <location>
        <begin position="22"/>
        <end position="118"/>
    </location>
</feature>
<gene>
    <name evidence="4" type="ORF">CWE13_05760</name>
</gene>
<keyword evidence="5" id="KW-1185">Reference proteome</keyword>
<feature type="modified residue" description="Phosphohistidine" evidence="2">
    <location>
        <position position="61"/>
    </location>
</feature>
<dbReference type="SUPFAM" id="SSF47226">
    <property type="entry name" value="Histidine-containing phosphotransfer domain, HPT domain"/>
    <property type="match status" value="1"/>
</dbReference>
<dbReference type="GO" id="GO:0004672">
    <property type="term" value="F:protein kinase activity"/>
    <property type="evidence" value="ECO:0007669"/>
    <property type="project" value="UniProtKB-ARBA"/>
</dbReference>
<reference evidence="5" key="1">
    <citation type="journal article" date="2018" name="Front. Microbiol.">
        <title>Genome-Based Analysis Reveals the Taxonomy and Diversity of the Family Idiomarinaceae.</title>
        <authorList>
            <person name="Liu Y."/>
            <person name="Lai Q."/>
            <person name="Shao Z."/>
        </authorList>
    </citation>
    <scope>NUCLEOTIDE SEQUENCE [LARGE SCALE GENOMIC DNA]</scope>
    <source>
        <strain evidence="5">AIS</strain>
    </source>
</reference>
<accession>A0A432WUM3</accession>
<evidence type="ECO:0000259" key="3">
    <source>
        <dbReference type="PROSITE" id="PS50894"/>
    </source>
</evidence>
<name>A0A432WUM3_9GAMM</name>
<keyword evidence="2" id="KW-0597">Phosphoprotein</keyword>
<evidence type="ECO:0000313" key="5">
    <source>
        <dbReference type="Proteomes" id="UP000286934"/>
    </source>
</evidence>
<evidence type="ECO:0000256" key="1">
    <source>
        <dbReference type="ARBA" id="ARBA00023012"/>
    </source>
</evidence>
<evidence type="ECO:0000256" key="2">
    <source>
        <dbReference type="PROSITE-ProRule" id="PRU00110"/>
    </source>
</evidence>
<keyword evidence="1" id="KW-0902">Two-component regulatory system</keyword>
<dbReference type="Pfam" id="PF01627">
    <property type="entry name" value="Hpt"/>
    <property type="match status" value="1"/>
</dbReference>
<comment type="caution">
    <text evidence="4">The sequence shown here is derived from an EMBL/GenBank/DDBJ whole genome shotgun (WGS) entry which is preliminary data.</text>
</comment>
<protein>
    <recommendedName>
        <fullName evidence="3">HPt domain-containing protein</fullName>
    </recommendedName>
</protein>
<dbReference type="RefSeq" id="WP_126806723.1">
    <property type="nucleotide sequence ID" value="NZ_PIPP01000002.1"/>
</dbReference>
<dbReference type="InterPro" id="IPR036641">
    <property type="entry name" value="HPT_dom_sf"/>
</dbReference>
<dbReference type="PROSITE" id="PS50894">
    <property type="entry name" value="HPT"/>
    <property type="match status" value="1"/>
</dbReference>
<organism evidence="4 5">
    <name type="scientific">Aliidiomarina shirensis</name>
    <dbReference type="NCBI Taxonomy" id="1048642"/>
    <lineage>
        <taxon>Bacteria</taxon>
        <taxon>Pseudomonadati</taxon>
        <taxon>Pseudomonadota</taxon>
        <taxon>Gammaproteobacteria</taxon>
        <taxon>Alteromonadales</taxon>
        <taxon>Idiomarinaceae</taxon>
        <taxon>Aliidiomarina</taxon>
    </lineage>
</organism>
<dbReference type="Gene3D" id="1.20.120.160">
    <property type="entry name" value="HPT domain"/>
    <property type="match status" value="1"/>
</dbReference>
<dbReference type="AlphaFoldDB" id="A0A432WUM3"/>